<keyword evidence="5 9" id="KW-0997">Cell inner membrane</keyword>
<dbReference type="GO" id="GO:0009636">
    <property type="term" value="P:response to toxic substance"/>
    <property type="evidence" value="ECO:0007669"/>
    <property type="project" value="UniProtKB-ARBA"/>
</dbReference>
<accession>A0A7W6G5F0</accession>
<evidence type="ECO:0000256" key="9">
    <source>
        <dbReference type="RuleBase" id="RU364070"/>
    </source>
</evidence>
<dbReference type="InterPro" id="IPR004764">
    <property type="entry name" value="MdtF-like"/>
</dbReference>
<feature type="transmembrane region" description="Helical" evidence="9">
    <location>
        <begin position="396"/>
        <end position="415"/>
    </location>
</feature>
<dbReference type="SUPFAM" id="SSF82866">
    <property type="entry name" value="Multidrug efflux transporter AcrB transmembrane domain"/>
    <property type="match status" value="2"/>
</dbReference>
<dbReference type="Gene3D" id="1.20.1640.10">
    <property type="entry name" value="Multidrug efflux transporter AcrB transmembrane domain"/>
    <property type="match status" value="2"/>
</dbReference>
<evidence type="ECO:0000256" key="5">
    <source>
        <dbReference type="ARBA" id="ARBA00022519"/>
    </source>
</evidence>
<dbReference type="PANTHER" id="PTHR32063:SF32">
    <property type="entry name" value="AMINOGLYCOSIDE EFFLUX PUMP-RELATED"/>
    <property type="match status" value="1"/>
</dbReference>
<dbReference type="NCBIfam" id="TIGR00915">
    <property type="entry name" value="2A0602"/>
    <property type="match status" value="1"/>
</dbReference>
<dbReference type="EMBL" id="JACIDX010000003">
    <property type="protein sequence ID" value="MBB3954010.1"/>
    <property type="molecule type" value="Genomic_DNA"/>
</dbReference>
<feature type="transmembrane region" description="Helical" evidence="9">
    <location>
        <begin position="883"/>
        <end position="901"/>
    </location>
</feature>
<feature type="transmembrane region" description="Helical" evidence="9">
    <location>
        <begin position="12"/>
        <end position="35"/>
    </location>
</feature>
<feature type="transmembrane region" description="Helical" evidence="9">
    <location>
        <begin position="983"/>
        <end position="1003"/>
    </location>
</feature>
<keyword evidence="6 9" id="KW-0812">Transmembrane</keyword>
<evidence type="ECO:0000256" key="2">
    <source>
        <dbReference type="ARBA" id="ARBA00010942"/>
    </source>
</evidence>
<dbReference type="GO" id="GO:0015562">
    <property type="term" value="F:efflux transmembrane transporter activity"/>
    <property type="evidence" value="ECO:0007669"/>
    <property type="project" value="InterPro"/>
</dbReference>
<keyword evidence="11" id="KW-1185">Reference proteome</keyword>
<dbReference type="RefSeq" id="WP_221227006.1">
    <property type="nucleotide sequence ID" value="NZ_JACIDX010000003.1"/>
</dbReference>
<dbReference type="PRINTS" id="PR00702">
    <property type="entry name" value="ACRIFLAVINRP"/>
</dbReference>
<dbReference type="SUPFAM" id="SSF82714">
    <property type="entry name" value="Multidrug efflux transporter AcrB TolC docking domain, DN and DC subdomains"/>
    <property type="match status" value="2"/>
</dbReference>
<evidence type="ECO:0000313" key="10">
    <source>
        <dbReference type="EMBL" id="MBB3954010.1"/>
    </source>
</evidence>
<dbReference type="FunFam" id="3.30.70.1430:FF:000001">
    <property type="entry name" value="Efflux pump membrane transporter"/>
    <property type="match status" value="1"/>
</dbReference>
<keyword evidence="4" id="KW-1003">Cell membrane</keyword>
<keyword evidence="8 9" id="KW-0472">Membrane</keyword>
<sequence length="1053" mass="112074">MGISKFFVERPVFAWVIAIVIMLAGIGSVMSLPIAQYPDVAPPSVSVSATYPGANAQTLESSVTQIIEQQLTGIDNLSYFSSTSDSSGSARVTVTFEKGTDPDIAQVQVQNKVNQGLTRLPSAVQQAGLTVTKSNADFLMLVALYDKTNRASDSDIADYLVSNMQDAIARVNGVGQISVFGTQYAMRVWLDPVKLASRQLMPSDVTSALTSQNVDLSAGQLGARPSVPGQMLNAVVLAKSRLQTPEQFANIVIKSSTDGSVVRLSDVARVELGQESYTTTSRLNGHPAAGLALQLAPGADALKTAAAVKAKVAELSQSMPKGYSIDYPRDTTDFVKLSIKEVVETLLIAIVLVVIVMYVFLQSWRATLVPAIAVPVVLLGTFGVLALFGYSINTLTLFGMVLAIGLLVDDAIVVVENVERLMSDEGLAPKEATIKSMDEIGSALIGIALVLSAVLLPMAFFGGSSGVIYRQFSITIVSAMVLSVIVALVLSPALCATLLRAGDDPHSHTTGWAGKFNAWFDRATGRYVDMTRKVVGRRGLHFLVYGGIVAVMGLLFMRLPTGFLPLEDQGQAMVMFTMPAGATDERSSAVRAQIGKYFLNQEQKNTRLVMAISGFSFSGSGQNTGMAFVGLQPWDDRKGSENSSTGIINRAGKFFAGLRDATIIPMNPPAISGLGQSNGFTFELLNSGHLSAEQFKAERDKLLKAAAQSKVLTRVRATALPDAPQMRITFDDAKLAMLGLSESDATDTLSKAWGGAYVNDFVDRGRVKRVYMQGDAPYRMQPEDLSKWFVKNSTGTTAVGSSTIAGMVPFSAFTSIGWEKGANSLARFNGLSSYEISGEASDGYSSGDAMAQIVKLQQTLAPGTTYAWSGLSYQENKTSGQAVYLYAISMLVVFLSLAALYESWSVPFAVLLVVPLGVIGAVLAVSLRGLENNIYFQVGLLTTIGLSAKNAILIVEFAEGAYRKGASAFDAAIEAARLRLRPILMTSFAFIAGVVPLAIASGAGANSRIAIGTAVLGGMITATVLAIFYVPMFFIAVTRLTERATHKKGENHA</sequence>
<feature type="transmembrane region" description="Helical" evidence="9">
    <location>
        <begin position="468"/>
        <end position="490"/>
    </location>
</feature>
<keyword evidence="3 9" id="KW-0813">Transport</keyword>
<evidence type="ECO:0000256" key="8">
    <source>
        <dbReference type="ARBA" id="ARBA00023136"/>
    </source>
</evidence>
<evidence type="ECO:0000313" key="11">
    <source>
        <dbReference type="Proteomes" id="UP000548867"/>
    </source>
</evidence>
<protein>
    <recommendedName>
        <fullName evidence="9">Efflux pump membrane transporter</fullName>
    </recommendedName>
</protein>
<dbReference type="Gene3D" id="3.30.70.1320">
    <property type="entry name" value="Multidrug efflux transporter AcrB pore domain like"/>
    <property type="match status" value="1"/>
</dbReference>
<feature type="transmembrane region" description="Helical" evidence="9">
    <location>
        <begin position="440"/>
        <end position="462"/>
    </location>
</feature>
<feature type="transmembrane region" description="Helical" evidence="9">
    <location>
        <begin position="342"/>
        <end position="361"/>
    </location>
</feature>
<evidence type="ECO:0000256" key="3">
    <source>
        <dbReference type="ARBA" id="ARBA00022448"/>
    </source>
</evidence>
<comment type="similarity">
    <text evidence="2 9">Belongs to the resistance-nodulation-cell division (RND) (TC 2.A.6) family.</text>
</comment>
<evidence type="ECO:0000256" key="6">
    <source>
        <dbReference type="ARBA" id="ARBA00022692"/>
    </source>
</evidence>
<dbReference type="GO" id="GO:0005886">
    <property type="term" value="C:plasma membrane"/>
    <property type="evidence" value="ECO:0007669"/>
    <property type="project" value="UniProtKB-SubCell"/>
</dbReference>
<proteinExistence type="inferred from homology"/>
<dbReference type="Pfam" id="PF00873">
    <property type="entry name" value="ACR_tran"/>
    <property type="match status" value="1"/>
</dbReference>
<feature type="transmembrane region" description="Helical" evidence="9">
    <location>
        <begin position="1009"/>
        <end position="1037"/>
    </location>
</feature>
<organism evidence="10 11">
    <name type="scientific">Novosphingobium sediminicola</name>
    <dbReference type="NCBI Taxonomy" id="563162"/>
    <lineage>
        <taxon>Bacteria</taxon>
        <taxon>Pseudomonadati</taxon>
        <taxon>Pseudomonadota</taxon>
        <taxon>Alphaproteobacteria</taxon>
        <taxon>Sphingomonadales</taxon>
        <taxon>Sphingomonadaceae</taxon>
        <taxon>Novosphingobium</taxon>
    </lineage>
</organism>
<dbReference type="GO" id="GO:0042910">
    <property type="term" value="F:xenobiotic transmembrane transporter activity"/>
    <property type="evidence" value="ECO:0007669"/>
    <property type="project" value="TreeGrafter"/>
</dbReference>
<dbReference type="FunFam" id="1.20.1640.10:FF:000001">
    <property type="entry name" value="Efflux pump membrane transporter"/>
    <property type="match status" value="1"/>
</dbReference>
<dbReference type="NCBIfam" id="NF000282">
    <property type="entry name" value="RND_permease_1"/>
    <property type="match status" value="1"/>
</dbReference>
<dbReference type="AlphaFoldDB" id="A0A7W6G5F0"/>
<dbReference type="InterPro" id="IPR027463">
    <property type="entry name" value="AcrB_DN_DC_subdom"/>
</dbReference>
<dbReference type="Gene3D" id="3.30.70.1430">
    <property type="entry name" value="Multidrug efflux transporter AcrB pore domain"/>
    <property type="match status" value="2"/>
</dbReference>
<gene>
    <name evidence="10" type="ORF">GGR38_000937</name>
</gene>
<feature type="transmembrane region" description="Helical" evidence="9">
    <location>
        <begin position="368"/>
        <end position="390"/>
    </location>
</feature>
<dbReference type="Gene3D" id="3.30.70.1440">
    <property type="entry name" value="Multidrug efflux transporter AcrB pore domain"/>
    <property type="match status" value="1"/>
</dbReference>
<feature type="transmembrane region" description="Helical" evidence="9">
    <location>
        <begin position="908"/>
        <end position="928"/>
    </location>
</feature>
<feature type="transmembrane region" description="Helical" evidence="9">
    <location>
        <begin position="540"/>
        <end position="559"/>
    </location>
</feature>
<dbReference type="PANTHER" id="PTHR32063">
    <property type="match status" value="1"/>
</dbReference>
<dbReference type="SUPFAM" id="SSF82693">
    <property type="entry name" value="Multidrug efflux transporter AcrB pore domain, PN1, PN2, PC1 and PC2 subdomains"/>
    <property type="match status" value="4"/>
</dbReference>
<comment type="caution">
    <text evidence="10">The sequence shown here is derived from an EMBL/GenBank/DDBJ whole genome shotgun (WGS) entry which is preliminary data.</text>
</comment>
<reference evidence="10 11" key="1">
    <citation type="submission" date="2020-08" db="EMBL/GenBank/DDBJ databases">
        <title>Genomic Encyclopedia of Type Strains, Phase IV (KMG-IV): sequencing the most valuable type-strain genomes for metagenomic binning, comparative biology and taxonomic classification.</title>
        <authorList>
            <person name="Goeker M."/>
        </authorList>
    </citation>
    <scope>NUCLEOTIDE SEQUENCE [LARGE SCALE GENOMIC DNA]</scope>
    <source>
        <strain evidence="10 11">DSM 27057</strain>
    </source>
</reference>
<feature type="transmembrane region" description="Helical" evidence="9">
    <location>
        <begin position="934"/>
        <end position="955"/>
    </location>
</feature>
<keyword evidence="7 9" id="KW-1133">Transmembrane helix</keyword>
<evidence type="ECO:0000256" key="1">
    <source>
        <dbReference type="ARBA" id="ARBA00004429"/>
    </source>
</evidence>
<dbReference type="Gene3D" id="3.30.2090.10">
    <property type="entry name" value="Multidrug efflux transporter AcrB TolC docking domain, DN and DC subdomains"/>
    <property type="match status" value="2"/>
</dbReference>
<dbReference type="InterPro" id="IPR001036">
    <property type="entry name" value="Acrflvin-R"/>
</dbReference>
<dbReference type="Proteomes" id="UP000548867">
    <property type="component" value="Unassembled WGS sequence"/>
</dbReference>
<evidence type="ECO:0000256" key="7">
    <source>
        <dbReference type="ARBA" id="ARBA00022989"/>
    </source>
</evidence>
<comment type="subcellular location">
    <subcellularLocation>
        <location evidence="1 9">Cell inner membrane</location>
        <topology evidence="1 9">Multi-pass membrane protein</topology>
    </subcellularLocation>
</comment>
<evidence type="ECO:0000256" key="4">
    <source>
        <dbReference type="ARBA" id="ARBA00022475"/>
    </source>
</evidence>
<name>A0A7W6G5F0_9SPHN</name>